<gene>
    <name evidence="2" type="primary">ORF18013</name>
</gene>
<proteinExistence type="predicted"/>
<organism evidence="2">
    <name type="scientific">Arion vulgaris</name>
    <dbReference type="NCBI Taxonomy" id="1028688"/>
    <lineage>
        <taxon>Eukaryota</taxon>
        <taxon>Metazoa</taxon>
        <taxon>Spiralia</taxon>
        <taxon>Lophotrochozoa</taxon>
        <taxon>Mollusca</taxon>
        <taxon>Gastropoda</taxon>
        <taxon>Heterobranchia</taxon>
        <taxon>Euthyneura</taxon>
        <taxon>Panpulmonata</taxon>
        <taxon>Eupulmonata</taxon>
        <taxon>Stylommatophora</taxon>
        <taxon>Helicina</taxon>
        <taxon>Arionoidea</taxon>
        <taxon>Arionidae</taxon>
        <taxon>Arion</taxon>
    </lineage>
</organism>
<accession>A0A0B6Y9B6</accession>
<feature type="compositionally biased region" description="Basic and acidic residues" evidence="1">
    <location>
        <begin position="1"/>
        <end position="11"/>
    </location>
</feature>
<dbReference type="EMBL" id="HACG01005914">
    <property type="protein sequence ID" value="CEK52779.1"/>
    <property type="molecule type" value="Transcribed_RNA"/>
</dbReference>
<sequence>NDKQQRSHDLQNLRQRQKQPLSSAQMLSSAHINILEHKFPDLKVDRKSVARGRLVKTLTASQNGHQNKTLLSKHHSIERSPFPVSRYLLNSSTDGSLPRDLALRIHPEKTAW</sequence>
<protein>
    <submittedName>
        <fullName evidence="2">Uncharacterized protein</fullName>
    </submittedName>
</protein>
<name>A0A0B6Y9B6_9EUPU</name>
<reference evidence="2" key="1">
    <citation type="submission" date="2014-12" db="EMBL/GenBank/DDBJ databases">
        <title>Insight into the proteome of Arion vulgaris.</title>
        <authorList>
            <person name="Aradska J."/>
            <person name="Bulat T."/>
            <person name="Smidak R."/>
            <person name="Sarate P."/>
            <person name="Gangsoo J."/>
            <person name="Sialana F."/>
            <person name="Bilban M."/>
            <person name="Lubec G."/>
        </authorList>
    </citation>
    <scope>NUCLEOTIDE SEQUENCE</scope>
    <source>
        <tissue evidence="2">Skin</tissue>
    </source>
</reference>
<feature type="non-terminal residue" evidence="2">
    <location>
        <position position="1"/>
    </location>
</feature>
<feature type="region of interest" description="Disordered" evidence="1">
    <location>
        <begin position="1"/>
        <end position="25"/>
    </location>
</feature>
<feature type="non-terminal residue" evidence="2">
    <location>
        <position position="112"/>
    </location>
</feature>
<evidence type="ECO:0000256" key="1">
    <source>
        <dbReference type="SAM" id="MobiDB-lite"/>
    </source>
</evidence>
<dbReference type="AlphaFoldDB" id="A0A0B6Y9B6"/>
<feature type="compositionally biased region" description="Polar residues" evidence="1">
    <location>
        <begin position="12"/>
        <end position="25"/>
    </location>
</feature>
<evidence type="ECO:0000313" key="2">
    <source>
        <dbReference type="EMBL" id="CEK52779.1"/>
    </source>
</evidence>